<feature type="compositionally biased region" description="Low complexity" evidence="6">
    <location>
        <begin position="947"/>
        <end position="957"/>
    </location>
</feature>
<dbReference type="OrthoDB" id="250654at2759"/>
<reference evidence="8 9" key="1">
    <citation type="journal article" date="2014" name="Genome Biol. Evol.">
        <title>The secreted proteins of Achlya hypogyna and Thraustotheca clavata identify the ancestral oomycete secretome and reveal gene acquisitions by horizontal gene transfer.</title>
        <authorList>
            <person name="Misner I."/>
            <person name="Blouin N."/>
            <person name="Leonard G."/>
            <person name="Richards T.A."/>
            <person name="Lane C.E."/>
        </authorList>
    </citation>
    <scope>NUCLEOTIDE SEQUENCE [LARGE SCALE GENOMIC DNA]</scope>
    <source>
        <strain evidence="8 9">ATCC 34112</strain>
    </source>
</reference>
<feature type="compositionally biased region" description="Low complexity" evidence="6">
    <location>
        <begin position="587"/>
        <end position="599"/>
    </location>
</feature>
<evidence type="ECO:0000259" key="7">
    <source>
        <dbReference type="PROSITE" id="PS50199"/>
    </source>
</evidence>
<evidence type="ECO:0000256" key="4">
    <source>
        <dbReference type="PROSITE-ProRule" id="PRU00322"/>
    </source>
</evidence>
<feature type="compositionally biased region" description="Basic residues" evidence="6">
    <location>
        <begin position="65"/>
        <end position="74"/>
    </location>
</feature>
<feature type="compositionally biased region" description="Low complexity" evidence="6">
    <location>
        <begin position="256"/>
        <end position="273"/>
    </location>
</feature>
<gene>
    <name evidence="8" type="ORF">THRCLA_06770</name>
</gene>
<organism evidence="8 9">
    <name type="scientific">Thraustotheca clavata</name>
    <dbReference type="NCBI Taxonomy" id="74557"/>
    <lineage>
        <taxon>Eukaryota</taxon>
        <taxon>Sar</taxon>
        <taxon>Stramenopiles</taxon>
        <taxon>Oomycota</taxon>
        <taxon>Saprolegniomycetes</taxon>
        <taxon>Saprolegniales</taxon>
        <taxon>Achlyaceae</taxon>
        <taxon>Thraustotheca</taxon>
    </lineage>
</organism>
<comment type="caution">
    <text evidence="8">The sequence shown here is derived from an EMBL/GenBank/DDBJ whole genome shotgun (WGS) entry which is preliminary data.</text>
</comment>
<accession>A0A1V9ZJS8</accession>
<name>A0A1V9ZJS8_9STRA</name>
<keyword evidence="5" id="KW-0175">Coiled coil</keyword>
<feature type="compositionally biased region" description="Basic and acidic residues" evidence="6">
    <location>
        <begin position="728"/>
        <end position="737"/>
    </location>
</feature>
<feature type="compositionally biased region" description="Basic and acidic residues" evidence="6">
    <location>
        <begin position="39"/>
        <end position="55"/>
    </location>
</feature>
<protein>
    <recommendedName>
        <fullName evidence="7">RanBP2-type domain-containing protein</fullName>
    </recommendedName>
</protein>
<evidence type="ECO:0000313" key="8">
    <source>
        <dbReference type="EMBL" id="OQR98235.1"/>
    </source>
</evidence>
<feature type="region of interest" description="Disordered" evidence="6">
    <location>
        <begin position="1250"/>
        <end position="1284"/>
    </location>
</feature>
<feature type="region of interest" description="Disordered" evidence="6">
    <location>
        <begin position="29"/>
        <end position="81"/>
    </location>
</feature>
<dbReference type="GO" id="GO:0008270">
    <property type="term" value="F:zinc ion binding"/>
    <property type="evidence" value="ECO:0007669"/>
    <property type="project" value="UniProtKB-KW"/>
</dbReference>
<feature type="region of interest" description="Disordered" evidence="6">
    <location>
        <begin position="256"/>
        <end position="278"/>
    </location>
</feature>
<feature type="compositionally biased region" description="Low complexity" evidence="6">
    <location>
        <begin position="507"/>
        <end position="520"/>
    </location>
</feature>
<dbReference type="Proteomes" id="UP000243217">
    <property type="component" value="Unassembled WGS sequence"/>
</dbReference>
<evidence type="ECO:0000313" key="9">
    <source>
        <dbReference type="Proteomes" id="UP000243217"/>
    </source>
</evidence>
<dbReference type="SMART" id="SM00547">
    <property type="entry name" value="ZnF_RBZ"/>
    <property type="match status" value="2"/>
</dbReference>
<keyword evidence="2 4" id="KW-0863">Zinc-finger</keyword>
<dbReference type="PANTHER" id="PTHR41747">
    <property type="entry name" value="CHROMOSOME UNDETERMINED SCAFFOLD_128, WHOLE GENOME SHOTGUN SEQUENCE"/>
    <property type="match status" value="1"/>
</dbReference>
<feature type="compositionally biased region" description="Polar residues" evidence="6">
    <location>
        <begin position="849"/>
        <end position="864"/>
    </location>
</feature>
<keyword evidence="1" id="KW-0479">Metal-binding</keyword>
<feature type="compositionally biased region" description="Low complexity" evidence="6">
    <location>
        <begin position="764"/>
        <end position="776"/>
    </location>
</feature>
<dbReference type="EMBL" id="JNBS01001866">
    <property type="protein sequence ID" value="OQR98235.1"/>
    <property type="molecule type" value="Genomic_DNA"/>
</dbReference>
<dbReference type="Pfam" id="PF00641">
    <property type="entry name" value="Zn_ribbon_RanBP"/>
    <property type="match status" value="1"/>
</dbReference>
<sequence>MTKRAHDGEGDGWFKRVLKTLPLVSSFVPADNTTNASPVRRENFKFEREEPKNDEKEQDFEFTLKKHTPPSKSRKVLDASVHDQSNDDELYVPGTYSEPVVRYAKARREEPIVPVNLFEERPTKQAKLTRGGLIKTYALTREERRQKRPAPSRLLAAQTMEERQEHAKLVTERILATLKSLESDPLTIEKEKPTPNLTMSWKKYELESQEEEKIEEIAAKKSAIPTQSLPLFAQPPVVQPKPFMAPTPVLNSVSPAPFSSTSTTTTPAPVQAPKKQASNGFVPQQPVNVFSFGLPTKESGFVEKEALSGVPVTFSFSKPPALKVAPVKALSAKKPAVQPVKVVPAAAPVSSPPTFAKTNTPTPVTSNPLAKFAQSIPGGWRCPSCFVSNQPTASKCPCCDTSKPAPVPAPKPTSPVKPVSKPPVAPTPALSSSNPLAKFMTHAPGSWSCPSCKVRNQAEQSKCPCCDTPKPIDNEEASKPTESKKRKSDDDKPSTSSADFGFGLKDTSAASATPAPSTTSLDIGGFSFTAPPKDTTPAVTIDSDKPAPSFSFSAPKTLSKHAESTTGFSFGVSSDKPAASTGFSFGAPAEKPAEKPSASTPSFSFGTTPGKPAEKTPENPPVGFSFTAHTDKPIEKVAPTPSFSFGAPAEKPSEKPADKPAFSFGVSPVDKPQEKASATPSFGAPTDKPAEKPSFSFGAAPIDKPADKPSFSFGSSAPSTGSVSFGTSDDKSKEDKSPVIPTPSFSFGGDKSSDKPASSFTFGQSASQSAPATTTTGDKPAEKPAPSFTFGQPAAPAPTTVDKPGTGFSFGGSPDKTLAPTFGTAPTDKPSFTFGAANDKSVAAPGFSFGSSTIENPTEKTSPGFTFADAPSSTLSVKRKSQVDQSTAFGTNPPNPAVTSTFGSSAAPTTSFGTTPAPSTTFGAAPPATSTFGAPSSATPTFGAPVTTTPSFGAPTPAPAFGGAATFGAAPPAPTLGASAPGNVPMGSSTFGSNASAQNTIFGAGTTFGSSATTFNAPVAPAFGAAPAMNSTPSATPTFGAPASNTFGSSTSFGSSAPAFNPPAFGAGAPATNTGFGGSFATPPAAAPAFGGSNFNAPAASFGGAPAPQFNNGGFNNNSFNPSGAGGFSMGAAPPKKDGTRRRIVRAQPRNILSNLLSMENVNIGNYKGVMLCNRPFNSVSTVSKEVDSAKKAPFLGGIQPSHVGQNVPIFNESPHAVKRDKKNTALSKHKKWLYDLQKERERLEEVLMEDEASKEERKERFSKREAEMRNKVRQRMPQDDDDKAIRGRPAWALTKDKADCKRDQEEDEDVDHLLEFANNLDIDAFMDDVELKAQVAHVDEQMAQLQKLVNQEEADEKKQEVKELLQNESLERQVLNAANLSRLDTKGNDSDDDDAKSVASTVLSECKSIRSVHSSRSVLALTRRAEQKLTTHLESIPEPNVVTHDEEGGMRLQNKHLTSNLPYMHRNPAV</sequence>
<keyword evidence="3" id="KW-0862">Zinc</keyword>
<evidence type="ECO:0000256" key="2">
    <source>
        <dbReference type="ARBA" id="ARBA00022771"/>
    </source>
</evidence>
<dbReference type="PROSITE" id="PS50199">
    <property type="entry name" value="ZF_RANBP2_2"/>
    <property type="match status" value="2"/>
</dbReference>
<feature type="domain" description="RanBP2-type" evidence="7">
    <location>
        <begin position="443"/>
        <end position="472"/>
    </location>
</feature>
<feature type="domain" description="RanBP2-type" evidence="7">
    <location>
        <begin position="376"/>
        <end position="405"/>
    </location>
</feature>
<dbReference type="InterPro" id="IPR001876">
    <property type="entry name" value="Znf_RanBP2"/>
</dbReference>
<feature type="compositionally biased region" description="Polar residues" evidence="6">
    <location>
        <begin position="712"/>
        <end position="727"/>
    </location>
</feature>
<keyword evidence="9" id="KW-1185">Reference proteome</keyword>
<evidence type="ECO:0000256" key="5">
    <source>
        <dbReference type="SAM" id="Coils"/>
    </source>
</evidence>
<feature type="coiled-coil region" evidence="5">
    <location>
        <begin position="1336"/>
        <end position="1372"/>
    </location>
</feature>
<feature type="compositionally biased region" description="Basic and acidic residues" evidence="6">
    <location>
        <begin position="1255"/>
        <end position="1271"/>
    </location>
</feature>
<feature type="region of interest" description="Disordered" evidence="6">
    <location>
        <begin position="461"/>
        <end position="957"/>
    </location>
</feature>
<feature type="region of interest" description="Disordered" evidence="6">
    <location>
        <begin position="407"/>
        <end position="431"/>
    </location>
</feature>
<dbReference type="PROSITE" id="PS01358">
    <property type="entry name" value="ZF_RANBP2_1"/>
    <property type="match status" value="2"/>
</dbReference>
<feature type="region of interest" description="Disordered" evidence="6">
    <location>
        <begin position="1113"/>
        <end position="1140"/>
    </location>
</feature>
<proteinExistence type="predicted"/>
<dbReference type="PANTHER" id="PTHR41747:SF1">
    <property type="entry name" value="CHROMOSOME UNDETERMINED SCAFFOLD_128, WHOLE GENOME SHOTGUN SEQUENCE"/>
    <property type="match status" value="1"/>
</dbReference>
<dbReference type="STRING" id="74557.A0A1V9ZJS8"/>
<dbReference type="SUPFAM" id="SSF90209">
    <property type="entry name" value="Ran binding protein zinc finger-like"/>
    <property type="match status" value="1"/>
</dbReference>
<feature type="compositionally biased region" description="Basic and acidic residues" evidence="6">
    <location>
        <begin position="470"/>
        <end position="493"/>
    </location>
</feature>
<evidence type="ECO:0000256" key="3">
    <source>
        <dbReference type="ARBA" id="ARBA00022833"/>
    </source>
</evidence>
<evidence type="ECO:0000256" key="6">
    <source>
        <dbReference type="SAM" id="MobiDB-lite"/>
    </source>
</evidence>
<feature type="compositionally biased region" description="Low complexity" evidence="6">
    <location>
        <begin position="1113"/>
        <end position="1123"/>
    </location>
</feature>
<evidence type="ECO:0000256" key="1">
    <source>
        <dbReference type="ARBA" id="ARBA00022723"/>
    </source>
</evidence>
<dbReference type="Gene3D" id="4.10.1060.10">
    <property type="entry name" value="Zinc finger, RanBP2-type"/>
    <property type="match status" value="2"/>
</dbReference>
<feature type="compositionally biased region" description="Pro residues" evidence="6">
    <location>
        <begin position="407"/>
        <end position="426"/>
    </location>
</feature>
<dbReference type="InterPro" id="IPR036443">
    <property type="entry name" value="Znf_RanBP2_sf"/>
</dbReference>
<feature type="compositionally biased region" description="Polar residues" evidence="6">
    <location>
        <begin position="883"/>
        <end position="940"/>
    </location>
</feature>